<organism evidence="3 4">
    <name type="scientific">Scytalidium lignicola</name>
    <name type="common">Hyphomycete</name>
    <dbReference type="NCBI Taxonomy" id="5539"/>
    <lineage>
        <taxon>Eukaryota</taxon>
        <taxon>Fungi</taxon>
        <taxon>Dikarya</taxon>
        <taxon>Ascomycota</taxon>
        <taxon>Pezizomycotina</taxon>
        <taxon>Leotiomycetes</taxon>
        <taxon>Leotiomycetes incertae sedis</taxon>
        <taxon>Scytalidium</taxon>
    </lineage>
</organism>
<feature type="transmembrane region" description="Helical" evidence="2">
    <location>
        <begin position="66"/>
        <end position="84"/>
    </location>
</feature>
<sequence length="525" mass="57239">MIQGLVFAGAQGMGLKSLNEHGCALVSQFMWPALFIVPYIQLVFGLECTVRSMRALPFPPRRKYDVWICLGLVILMLLGTWVPSHIHPEHDVCFASLLWFISRFGVDGLILLSICAGLIFISAITIFFRLSRANSVDRDQRIAASRMVYSLVLAFVSLAFVIPFFASLAIGKGNIKASMMATVVVNLSGLMSALLHLFLRSNATITSFGPKTERSRWNQKKRQFTMWGPNQLNLNKNVFGQSTPNLMESRADSRSSLVDKEKGQSVGLDSLGTSEIGPSARFNPPTPTTTIETSNIPTVPAPVADPVSMSPQRTPSRKQSYSLFPTAVTVAALGQPELNATPDTNPSLVDEVLEPPPRIFAGREGGLRVPNHRRDSSIASSATVQIGLRLSHARTPSQAELMSQSLSAATYKPPQSITSLQKEIINPPPPRNPLRPSPLRINLSAGTNTFKAGVNKTLPPTPRPVSPVALADTRLSNMKLSPAVYKPESPKKSPRPRANTIDTPSKKTTETSSTAEPKQSQQDWI</sequence>
<reference evidence="3 4" key="1">
    <citation type="submission" date="2018-05" db="EMBL/GenBank/DDBJ databases">
        <title>Draft genome sequence of Scytalidium lignicola DSM 105466, a ubiquitous saprotrophic fungus.</title>
        <authorList>
            <person name="Buettner E."/>
            <person name="Gebauer A.M."/>
            <person name="Hofrichter M."/>
            <person name="Liers C."/>
            <person name="Kellner H."/>
        </authorList>
    </citation>
    <scope>NUCLEOTIDE SEQUENCE [LARGE SCALE GENOMIC DNA]</scope>
    <source>
        <strain evidence="3 4">DSM 105466</strain>
    </source>
</reference>
<dbReference type="OMA" id="IWFPMRY"/>
<name>A0A3E2HMQ2_SCYLI</name>
<evidence type="ECO:0000313" key="3">
    <source>
        <dbReference type="EMBL" id="RFU34664.1"/>
    </source>
</evidence>
<feature type="non-terminal residue" evidence="3">
    <location>
        <position position="525"/>
    </location>
</feature>
<dbReference type="Proteomes" id="UP000258309">
    <property type="component" value="Unassembled WGS sequence"/>
</dbReference>
<feature type="transmembrane region" description="Helical" evidence="2">
    <location>
        <begin position="148"/>
        <end position="171"/>
    </location>
</feature>
<keyword evidence="4" id="KW-1185">Reference proteome</keyword>
<feature type="transmembrane region" description="Helical" evidence="2">
    <location>
        <begin position="29"/>
        <end position="46"/>
    </location>
</feature>
<dbReference type="AlphaFoldDB" id="A0A3E2HMQ2"/>
<feature type="compositionally biased region" description="Polar residues" evidence="1">
    <location>
        <begin position="288"/>
        <end position="297"/>
    </location>
</feature>
<gene>
    <name evidence="3" type="ORF">B7463_g1590</name>
</gene>
<evidence type="ECO:0000256" key="2">
    <source>
        <dbReference type="SAM" id="Phobius"/>
    </source>
</evidence>
<feature type="transmembrane region" description="Helical" evidence="2">
    <location>
        <begin position="104"/>
        <end position="128"/>
    </location>
</feature>
<feature type="region of interest" description="Disordered" evidence="1">
    <location>
        <begin position="249"/>
        <end position="299"/>
    </location>
</feature>
<feature type="region of interest" description="Disordered" evidence="1">
    <location>
        <begin position="450"/>
        <end position="525"/>
    </location>
</feature>
<dbReference type="STRING" id="5539.A0A3E2HMQ2"/>
<protein>
    <submittedName>
        <fullName evidence="3">Uncharacterized protein</fullName>
    </submittedName>
</protein>
<dbReference type="EMBL" id="NCSJ02000017">
    <property type="protein sequence ID" value="RFU34664.1"/>
    <property type="molecule type" value="Genomic_DNA"/>
</dbReference>
<feature type="compositionally biased region" description="Basic and acidic residues" evidence="1">
    <location>
        <begin position="249"/>
        <end position="263"/>
    </location>
</feature>
<comment type="caution">
    <text evidence="3">The sequence shown here is derived from an EMBL/GenBank/DDBJ whole genome shotgun (WGS) entry which is preliminary data.</text>
</comment>
<proteinExistence type="predicted"/>
<feature type="non-terminal residue" evidence="3">
    <location>
        <position position="1"/>
    </location>
</feature>
<keyword evidence="2" id="KW-0812">Transmembrane</keyword>
<evidence type="ECO:0000313" key="4">
    <source>
        <dbReference type="Proteomes" id="UP000258309"/>
    </source>
</evidence>
<keyword evidence="2" id="KW-0472">Membrane</keyword>
<dbReference type="OrthoDB" id="5368516at2759"/>
<keyword evidence="2" id="KW-1133">Transmembrane helix</keyword>
<evidence type="ECO:0000256" key="1">
    <source>
        <dbReference type="SAM" id="MobiDB-lite"/>
    </source>
</evidence>
<feature type="transmembrane region" description="Helical" evidence="2">
    <location>
        <begin position="177"/>
        <end position="199"/>
    </location>
</feature>
<accession>A0A3E2HMQ2</accession>